<dbReference type="Gene3D" id="3.30.200.20">
    <property type="entry name" value="Phosphorylase Kinase, domain 1"/>
    <property type="match status" value="1"/>
</dbReference>
<proteinExistence type="inferred from homology"/>
<dbReference type="CDD" id="cd00192">
    <property type="entry name" value="PTKc"/>
    <property type="match status" value="1"/>
</dbReference>
<comment type="subcellular location">
    <subcellularLocation>
        <location evidence="1">Endomembrane system</location>
    </subcellularLocation>
</comment>
<dbReference type="InterPro" id="IPR000980">
    <property type="entry name" value="SH2"/>
</dbReference>
<dbReference type="GO" id="GO:0004715">
    <property type="term" value="F:non-membrane spanning protein tyrosine kinase activity"/>
    <property type="evidence" value="ECO:0007669"/>
    <property type="project" value="UniProtKB-EC"/>
</dbReference>
<dbReference type="EC" id="2.7.10.2" evidence="10"/>
<dbReference type="GO" id="GO:0061564">
    <property type="term" value="P:axon development"/>
    <property type="evidence" value="ECO:0007669"/>
    <property type="project" value="UniProtKB-ARBA"/>
</dbReference>
<dbReference type="GO" id="GO:0012505">
    <property type="term" value="C:endomembrane system"/>
    <property type="evidence" value="ECO:0007669"/>
    <property type="project" value="UniProtKB-SubCell"/>
</dbReference>
<keyword evidence="14" id="KW-1185">Reference proteome</keyword>
<keyword evidence="7 10" id="KW-0829">Tyrosine-protein kinase</keyword>
<dbReference type="Gene3D" id="1.10.510.10">
    <property type="entry name" value="Transferase(Phosphotransferase) domain 1"/>
    <property type="match status" value="1"/>
</dbReference>
<dbReference type="SMART" id="SM00219">
    <property type="entry name" value="TyrKc"/>
    <property type="match status" value="1"/>
</dbReference>
<accession>A0AAN8FMF9</accession>
<dbReference type="InterPro" id="IPR020635">
    <property type="entry name" value="Tyr_kinase_cat_dom"/>
</dbReference>
<feature type="region of interest" description="Disordered" evidence="11">
    <location>
        <begin position="401"/>
        <end position="426"/>
    </location>
</feature>
<keyword evidence="2 10" id="KW-0808">Transferase</keyword>
<comment type="caution">
    <text evidence="13">The sequence shown here is derived from an EMBL/GenBank/DDBJ whole genome shotgun (WGS) entry which is preliminary data.</text>
</comment>
<dbReference type="PROSITE" id="PS50011">
    <property type="entry name" value="PROTEIN_KINASE_DOM"/>
    <property type="match status" value="1"/>
</dbReference>
<comment type="catalytic activity">
    <reaction evidence="8">
        <text>L-tyrosyl-[protein] + ATP = O-phospho-L-tyrosyl-[protein] + ADP + H(+)</text>
        <dbReference type="Rhea" id="RHEA:10596"/>
        <dbReference type="Rhea" id="RHEA-COMP:10136"/>
        <dbReference type="Rhea" id="RHEA-COMP:20101"/>
        <dbReference type="ChEBI" id="CHEBI:15378"/>
        <dbReference type="ChEBI" id="CHEBI:30616"/>
        <dbReference type="ChEBI" id="CHEBI:46858"/>
        <dbReference type="ChEBI" id="CHEBI:61978"/>
        <dbReference type="ChEBI" id="CHEBI:456216"/>
        <dbReference type="EC" id="2.7.10.1"/>
    </reaction>
</comment>
<evidence type="ECO:0000313" key="13">
    <source>
        <dbReference type="EMBL" id="KAK5980925.1"/>
    </source>
</evidence>
<gene>
    <name evidence="13" type="ORF">GCK32_006525</name>
</gene>
<dbReference type="Proteomes" id="UP001331761">
    <property type="component" value="Unassembled WGS sequence"/>
</dbReference>
<evidence type="ECO:0000256" key="8">
    <source>
        <dbReference type="ARBA" id="ARBA00051243"/>
    </source>
</evidence>
<dbReference type="EMBL" id="WIXE01006844">
    <property type="protein sequence ID" value="KAK5980925.1"/>
    <property type="molecule type" value="Genomic_DNA"/>
</dbReference>
<evidence type="ECO:0000259" key="12">
    <source>
        <dbReference type="PROSITE" id="PS50011"/>
    </source>
</evidence>
<dbReference type="SUPFAM" id="SSF55550">
    <property type="entry name" value="SH2 domain"/>
    <property type="match status" value="1"/>
</dbReference>
<comment type="similarity">
    <text evidence="10">Belongs to the protein kinase superfamily. Tyr protein kinase family.</text>
</comment>
<keyword evidence="6" id="KW-0472">Membrane</keyword>
<dbReference type="InterPro" id="IPR050198">
    <property type="entry name" value="Non-receptor_tyrosine_kinases"/>
</dbReference>
<evidence type="ECO:0000313" key="14">
    <source>
        <dbReference type="Proteomes" id="UP001331761"/>
    </source>
</evidence>
<reference evidence="13 14" key="1">
    <citation type="submission" date="2019-10" db="EMBL/GenBank/DDBJ databases">
        <title>Assembly and Annotation for the nematode Trichostrongylus colubriformis.</title>
        <authorList>
            <person name="Martin J."/>
        </authorList>
    </citation>
    <scope>NUCLEOTIDE SEQUENCE [LARGE SCALE GENOMIC DNA]</scope>
    <source>
        <strain evidence="13">G859</strain>
        <tissue evidence="13">Whole worm</tissue>
    </source>
</reference>
<dbReference type="InterPro" id="IPR001245">
    <property type="entry name" value="Ser-Thr/Tyr_kinase_cat_dom"/>
</dbReference>
<dbReference type="FunFam" id="1.10.510.10:FF:001512">
    <property type="entry name" value="Receptor tyrosine-protein kinase erbB-2"/>
    <property type="match status" value="1"/>
</dbReference>
<evidence type="ECO:0000256" key="9">
    <source>
        <dbReference type="ARBA" id="ARBA00051245"/>
    </source>
</evidence>
<evidence type="ECO:0000256" key="10">
    <source>
        <dbReference type="RuleBase" id="RU362096"/>
    </source>
</evidence>
<keyword evidence="4 10" id="KW-0418">Kinase</keyword>
<organism evidence="13 14">
    <name type="scientific">Trichostrongylus colubriformis</name>
    <name type="common">Black scour worm</name>
    <dbReference type="NCBI Taxonomy" id="6319"/>
    <lineage>
        <taxon>Eukaryota</taxon>
        <taxon>Metazoa</taxon>
        <taxon>Ecdysozoa</taxon>
        <taxon>Nematoda</taxon>
        <taxon>Chromadorea</taxon>
        <taxon>Rhabditida</taxon>
        <taxon>Rhabditina</taxon>
        <taxon>Rhabditomorpha</taxon>
        <taxon>Strongyloidea</taxon>
        <taxon>Trichostrongylidae</taxon>
        <taxon>Trichostrongylus</taxon>
    </lineage>
</organism>
<dbReference type="PROSITE" id="PS00109">
    <property type="entry name" value="PROTEIN_KINASE_TYR"/>
    <property type="match status" value="1"/>
</dbReference>
<evidence type="ECO:0000256" key="6">
    <source>
        <dbReference type="ARBA" id="ARBA00023136"/>
    </source>
</evidence>
<evidence type="ECO:0000256" key="11">
    <source>
        <dbReference type="SAM" id="MobiDB-lite"/>
    </source>
</evidence>
<dbReference type="PRINTS" id="PR00109">
    <property type="entry name" value="TYRKINASE"/>
</dbReference>
<dbReference type="Pfam" id="PF07714">
    <property type="entry name" value="PK_Tyr_Ser-Thr"/>
    <property type="match status" value="1"/>
</dbReference>
<dbReference type="GO" id="GO:0005524">
    <property type="term" value="F:ATP binding"/>
    <property type="evidence" value="ECO:0007669"/>
    <property type="project" value="UniProtKB-KW"/>
</dbReference>
<dbReference type="SUPFAM" id="SSF56112">
    <property type="entry name" value="Protein kinase-like (PK-like)"/>
    <property type="match status" value="1"/>
</dbReference>
<dbReference type="SMART" id="SM00252">
    <property type="entry name" value="SH2"/>
    <property type="match status" value="1"/>
</dbReference>
<dbReference type="Gene3D" id="3.30.505.10">
    <property type="entry name" value="SH2 domain"/>
    <property type="match status" value="1"/>
</dbReference>
<evidence type="ECO:0000256" key="3">
    <source>
        <dbReference type="ARBA" id="ARBA00022741"/>
    </source>
</evidence>
<dbReference type="InterPro" id="IPR000719">
    <property type="entry name" value="Prot_kinase_dom"/>
</dbReference>
<dbReference type="InterPro" id="IPR011009">
    <property type="entry name" value="Kinase-like_dom_sf"/>
</dbReference>
<keyword evidence="5 10" id="KW-0067">ATP-binding</keyword>
<evidence type="ECO:0000256" key="4">
    <source>
        <dbReference type="ARBA" id="ARBA00022777"/>
    </source>
</evidence>
<dbReference type="InterPro" id="IPR008266">
    <property type="entry name" value="Tyr_kinase_AS"/>
</dbReference>
<name>A0AAN8FMF9_TRICO</name>
<dbReference type="InterPro" id="IPR036860">
    <property type="entry name" value="SH2_dom_sf"/>
</dbReference>
<keyword evidence="3 10" id="KW-0547">Nucleotide-binding</keyword>
<comment type="catalytic activity">
    <reaction evidence="9 10">
        <text>L-tyrosyl-[protein] + ATP = O-phospho-L-tyrosyl-[protein] + ADP + H(+)</text>
        <dbReference type="Rhea" id="RHEA:10596"/>
        <dbReference type="Rhea" id="RHEA-COMP:10136"/>
        <dbReference type="Rhea" id="RHEA-COMP:20101"/>
        <dbReference type="ChEBI" id="CHEBI:15378"/>
        <dbReference type="ChEBI" id="CHEBI:30616"/>
        <dbReference type="ChEBI" id="CHEBI:46858"/>
        <dbReference type="ChEBI" id="CHEBI:61978"/>
        <dbReference type="ChEBI" id="CHEBI:456216"/>
        <dbReference type="EC" id="2.7.10.2"/>
    </reaction>
</comment>
<evidence type="ECO:0000256" key="5">
    <source>
        <dbReference type="ARBA" id="ARBA00022840"/>
    </source>
</evidence>
<evidence type="ECO:0000256" key="1">
    <source>
        <dbReference type="ARBA" id="ARBA00004308"/>
    </source>
</evidence>
<dbReference type="PANTHER" id="PTHR24418">
    <property type="entry name" value="TYROSINE-PROTEIN KINASE"/>
    <property type="match status" value="1"/>
</dbReference>
<protein>
    <recommendedName>
        <fullName evidence="10">Tyrosine-protein kinase</fullName>
        <ecNumber evidence="10">2.7.10.2</ecNumber>
    </recommendedName>
</protein>
<evidence type="ECO:0000256" key="7">
    <source>
        <dbReference type="ARBA" id="ARBA00023137"/>
    </source>
</evidence>
<dbReference type="AlphaFoldDB" id="A0AAN8FMF9"/>
<dbReference type="GO" id="GO:0004714">
    <property type="term" value="F:transmembrane receptor protein tyrosine kinase activity"/>
    <property type="evidence" value="ECO:0007669"/>
    <property type="project" value="UniProtKB-EC"/>
</dbReference>
<sequence length="426" mass="48632">MAAVRNLEDQPWYHGLRPRQDILSLLTQPEIIISVRNEKKGYSHLTLKFENGKWSLGALSKKKSCPKFNTVVELIEYYQKHDLPGHLKMTKPIHRPKWLIKHAACTFDMQKDLIGTGNFCKVYKGLYEREENDVIQVAIKICHGASIDTMTEESKKARESMMHEAHLMSYYVHKHVIQLYGVACDHYPVMIVMEFCPGGNLQDHLQKYKDQIEVGELICYASETARGMRYLHSKSCVHRDLAARNCLISENGLIKISDFGLSKIAEELGGKGGENEGEPPLEQIPLRWMAPECLKRPQLWSLKSDVWSFGVLLYEIFNEGQKPWPDDPPKKIATLIRKGKMLEFPPKTPAQIKEMVAKIWSLTPDQRPTMNEIATSITALRKEIKLTNPSKAVIKQVISVSRSKSETNADDDDESLRSKTSRSTEK</sequence>
<dbReference type="GO" id="GO:0048680">
    <property type="term" value="P:positive regulation of axon regeneration"/>
    <property type="evidence" value="ECO:0007669"/>
    <property type="project" value="UniProtKB-ARBA"/>
</dbReference>
<feature type="domain" description="Protein kinase" evidence="12">
    <location>
        <begin position="108"/>
        <end position="380"/>
    </location>
</feature>
<evidence type="ECO:0000256" key="2">
    <source>
        <dbReference type="ARBA" id="ARBA00022679"/>
    </source>
</evidence>